<dbReference type="Gene3D" id="2.60.120.10">
    <property type="entry name" value="Jelly Rolls"/>
    <property type="match status" value="1"/>
</dbReference>
<keyword evidence="4" id="KW-0256">Endoplasmic reticulum</keyword>
<evidence type="ECO:0000256" key="2">
    <source>
        <dbReference type="ARBA" id="ARBA00022723"/>
    </source>
</evidence>
<keyword evidence="7" id="KW-0325">Glycoprotein</keyword>
<keyword evidence="8" id="KW-0927">Auxin signaling pathway</keyword>
<dbReference type="GO" id="GO:0010011">
    <property type="term" value="F:auxin binding"/>
    <property type="evidence" value="ECO:0007669"/>
    <property type="project" value="InterPro"/>
</dbReference>
<dbReference type="GO" id="GO:0005788">
    <property type="term" value="C:endoplasmic reticulum lumen"/>
    <property type="evidence" value="ECO:0007669"/>
    <property type="project" value="UniProtKB-SubCell"/>
</dbReference>
<dbReference type="GO" id="GO:0009826">
    <property type="term" value="P:unidimensional cell growth"/>
    <property type="evidence" value="ECO:0007669"/>
    <property type="project" value="TreeGrafter"/>
</dbReference>
<name>A0AAD1Z298_9LAMI</name>
<dbReference type="GO" id="GO:0045793">
    <property type="term" value="P:positive regulation of cell size"/>
    <property type="evidence" value="ECO:0007669"/>
    <property type="project" value="TreeGrafter"/>
</dbReference>
<dbReference type="AlphaFoldDB" id="A0AAD1Z298"/>
<evidence type="ECO:0000256" key="6">
    <source>
        <dbReference type="ARBA" id="ARBA00023170"/>
    </source>
</evidence>
<keyword evidence="10" id="KW-1185">Reference proteome</keyword>
<dbReference type="InterPro" id="IPR000526">
    <property type="entry name" value="Auxin-bd"/>
</dbReference>
<organism evidence="9 10">
    <name type="scientific">Fraxinus pennsylvanica</name>
    <dbReference type="NCBI Taxonomy" id="56036"/>
    <lineage>
        <taxon>Eukaryota</taxon>
        <taxon>Viridiplantae</taxon>
        <taxon>Streptophyta</taxon>
        <taxon>Embryophyta</taxon>
        <taxon>Tracheophyta</taxon>
        <taxon>Spermatophyta</taxon>
        <taxon>Magnoliopsida</taxon>
        <taxon>eudicotyledons</taxon>
        <taxon>Gunneridae</taxon>
        <taxon>Pentapetalae</taxon>
        <taxon>asterids</taxon>
        <taxon>lamiids</taxon>
        <taxon>Lamiales</taxon>
        <taxon>Oleaceae</taxon>
        <taxon>Oleeae</taxon>
        <taxon>Fraxinus</taxon>
    </lineage>
</organism>
<keyword evidence="5" id="KW-0862">Zinc</keyword>
<keyword evidence="2" id="KW-0479">Metal-binding</keyword>
<dbReference type="InterPro" id="IPR014710">
    <property type="entry name" value="RmlC-like_jellyroll"/>
</dbReference>
<proteinExistence type="predicted"/>
<evidence type="ECO:0000256" key="7">
    <source>
        <dbReference type="ARBA" id="ARBA00023180"/>
    </source>
</evidence>
<dbReference type="Pfam" id="PF02041">
    <property type="entry name" value="Auxin_BP"/>
    <property type="match status" value="1"/>
</dbReference>
<protein>
    <submittedName>
        <fullName evidence="9">Uncharacterized protein</fullName>
    </submittedName>
</protein>
<keyword evidence="3" id="KW-0732">Signal</keyword>
<accession>A0AAD1Z298</accession>
<dbReference type="PANTHER" id="PTHR37236:SF1">
    <property type="entry name" value="AUXIN-BINDING PROTEIN 1"/>
    <property type="match status" value="1"/>
</dbReference>
<evidence type="ECO:0000256" key="5">
    <source>
        <dbReference type="ARBA" id="ARBA00022833"/>
    </source>
</evidence>
<comment type="subcellular location">
    <subcellularLocation>
        <location evidence="1">Endoplasmic reticulum lumen</location>
    </subcellularLocation>
</comment>
<evidence type="ECO:0000256" key="8">
    <source>
        <dbReference type="ARBA" id="ARBA00023294"/>
    </source>
</evidence>
<evidence type="ECO:0000256" key="4">
    <source>
        <dbReference type="ARBA" id="ARBA00022824"/>
    </source>
</evidence>
<evidence type="ECO:0000256" key="3">
    <source>
        <dbReference type="ARBA" id="ARBA00022729"/>
    </source>
</evidence>
<dbReference type="GO" id="GO:0009734">
    <property type="term" value="P:auxin-activated signaling pathway"/>
    <property type="evidence" value="ECO:0007669"/>
    <property type="project" value="UniProtKB-KW"/>
</dbReference>
<dbReference type="PRINTS" id="PR00655">
    <property type="entry name" value="AUXINBINDNGP"/>
</dbReference>
<evidence type="ECO:0000313" key="9">
    <source>
        <dbReference type="EMBL" id="CAI9761434.1"/>
    </source>
</evidence>
<dbReference type="GO" id="GO:0000911">
    <property type="term" value="P:cytokinesis by cell plate formation"/>
    <property type="evidence" value="ECO:0007669"/>
    <property type="project" value="TreeGrafter"/>
</dbReference>
<keyword evidence="6" id="KW-0675">Receptor</keyword>
<dbReference type="GO" id="GO:0032877">
    <property type="term" value="P:positive regulation of DNA endoreduplication"/>
    <property type="evidence" value="ECO:0007669"/>
    <property type="project" value="TreeGrafter"/>
</dbReference>
<gene>
    <name evidence="9" type="ORF">FPE_LOCUS8864</name>
</gene>
<sequence>MKDNFEANNAYYIWMEAIAFSMQRTNGNFGFRVKEIPATWFVDLTEGKAGEEDIDCIWGILDRVCLLVLLQIWNTSESEDLKVLVIVSRPPVKVFICDDWLMPHPAAQLKFPYYWDEKCYQAPPVKDELKHLKAEL</sequence>
<evidence type="ECO:0000256" key="1">
    <source>
        <dbReference type="ARBA" id="ARBA00004319"/>
    </source>
</evidence>
<dbReference type="PANTHER" id="PTHR37236">
    <property type="entry name" value="AUXIN-BINDING PROTEIN 1"/>
    <property type="match status" value="1"/>
</dbReference>
<dbReference type="EMBL" id="OU503040">
    <property type="protein sequence ID" value="CAI9761434.1"/>
    <property type="molecule type" value="Genomic_DNA"/>
</dbReference>
<dbReference type="Proteomes" id="UP000834106">
    <property type="component" value="Chromosome 5"/>
</dbReference>
<dbReference type="GO" id="GO:0046872">
    <property type="term" value="F:metal ion binding"/>
    <property type="evidence" value="ECO:0007669"/>
    <property type="project" value="UniProtKB-KW"/>
</dbReference>
<dbReference type="InterPro" id="IPR011051">
    <property type="entry name" value="RmlC_Cupin_sf"/>
</dbReference>
<dbReference type="SUPFAM" id="SSF51182">
    <property type="entry name" value="RmlC-like cupins"/>
    <property type="match status" value="1"/>
</dbReference>
<dbReference type="GO" id="GO:0051781">
    <property type="term" value="P:positive regulation of cell division"/>
    <property type="evidence" value="ECO:0007669"/>
    <property type="project" value="TreeGrafter"/>
</dbReference>
<reference evidence="9" key="1">
    <citation type="submission" date="2023-05" db="EMBL/GenBank/DDBJ databases">
        <authorList>
            <person name="Huff M."/>
        </authorList>
    </citation>
    <scope>NUCLEOTIDE SEQUENCE</scope>
</reference>
<evidence type="ECO:0000313" key="10">
    <source>
        <dbReference type="Proteomes" id="UP000834106"/>
    </source>
</evidence>